<proteinExistence type="inferred from homology"/>
<dbReference type="GO" id="GO:0043856">
    <property type="term" value="F:anti-sigma factor antagonist activity"/>
    <property type="evidence" value="ECO:0007669"/>
    <property type="project" value="InterPro"/>
</dbReference>
<dbReference type="InterPro" id="IPR003658">
    <property type="entry name" value="Anti-sigma_ant"/>
</dbReference>
<dbReference type="AlphaFoldDB" id="A0A0E2AZR3"/>
<gene>
    <name evidence="4" type="ORF">LEP1GSC081_2830</name>
</gene>
<dbReference type="Pfam" id="PF01740">
    <property type="entry name" value="STAS"/>
    <property type="match status" value="1"/>
</dbReference>
<feature type="domain" description="STAS" evidence="3">
    <location>
        <begin position="1"/>
        <end position="110"/>
    </location>
</feature>
<name>A0A0E2AZR3_9LEPT</name>
<evidence type="ECO:0000313" key="5">
    <source>
        <dbReference type="Proteomes" id="UP000006253"/>
    </source>
</evidence>
<evidence type="ECO:0000313" key="4">
    <source>
        <dbReference type="EMBL" id="EKO14454.1"/>
    </source>
</evidence>
<evidence type="ECO:0000256" key="1">
    <source>
        <dbReference type="ARBA" id="ARBA00009013"/>
    </source>
</evidence>
<dbReference type="InterPro" id="IPR002645">
    <property type="entry name" value="STAS_dom"/>
</dbReference>
<dbReference type="RefSeq" id="WP_000406135.1">
    <property type="nucleotide sequence ID" value="NZ_AHMY02000055.1"/>
</dbReference>
<evidence type="ECO:0000259" key="3">
    <source>
        <dbReference type="PROSITE" id="PS50801"/>
    </source>
</evidence>
<sequence length="110" mass="12333">MEISHRKSGETNIVSLSGSLDIYTSIDLKTFFENSIHKDNKNVVVNLEKLNYIDSSGIGMLIKQLNYVQDLNGSFFIANMKPAIEKVFKVAGLTSYFKTISPSEFSSNYP</sequence>
<comment type="caution">
    <text evidence="4">The sequence shown here is derived from an EMBL/GenBank/DDBJ whole genome shotgun (WGS) entry which is preliminary data.</text>
</comment>
<accession>A0A0E2AZR3</accession>
<dbReference type="EMBL" id="AHMY02000055">
    <property type="protein sequence ID" value="EKO14454.1"/>
    <property type="molecule type" value="Genomic_DNA"/>
</dbReference>
<dbReference type="CDD" id="cd07043">
    <property type="entry name" value="STAS_anti-anti-sigma_factors"/>
    <property type="match status" value="1"/>
</dbReference>
<comment type="similarity">
    <text evidence="1 2">Belongs to the anti-sigma-factor antagonist family.</text>
</comment>
<dbReference type="NCBIfam" id="TIGR00377">
    <property type="entry name" value="ant_ant_sig"/>
    <property type="match status" value="1"/>
</dbReference>
<reference evidence="4 5" key="1">
    <citation type="submission" date="2012-10" db="EMBL/GenBank/DDBJ databases">
        <authorList>
            <person name="Harkins D.M."/>
            <person name="Durkin A.S."/>
            <person name="Brinkac L.M."/>
            <person name="Selengut J.D."/>
            <person name="Sanka R."/>
            <person name="DePew J."/>
            <person name="Purushe J."/>
            <person name="Peacock S.J."/>
            <person name="Thaipadungpanit J."/>
            <person name="Wuthiekanun V.W."/>
            <person name="Day N.P."/>
            <person name="Vinetz J.M."/>
            <person name="Sutton G.G."/>
            <person name="Nelson W.C."/>
            <person name="Fouts D.E."/>
        </authorList>
    </citation>
    <scope>NUCLEOTIDE SEQUENCE [LARGE SCALE GENOMIC DNA]</scope>
    <source>
        <strain evidence="4 5">H1</strain>
    </source>
</reference>
<protein>
    <recommendedName>
        <fullName evidence="2">Anti-sigma factor antagonist</fullName>
    </recommendedName>
</protein>
<dbReference type="FunFam" id="3.30.750.24:FF:000020">
    <property type="entry name" value="Anti-sigma factor antagonist"/>
    <property type="match status" value="1"/>
</dbReference>
<dbReference type="PROSITE" id="PS50801">
    <property type="entry name" value="STAS"/>
    <property type="match status" value="1"/>
</dbReference>
<dbReference type="GeneID" id="34315638"/>
<dbReference type="PANTHER" id="PTHR33495">
    <property type="entry name" value="ANTI-SIGMA FACTOR ANTAGONIST TM_1081-RELATED-RELATED"/>
    <property type="match status" value="1"/>
</dbReference>
<dbReference type="SUPFAM" id="SSF52091">
    <property type="entry name" value="SpoIIaa-like"/>
    <property type="match status" value="1"/>
</dbReference>
<dbReference type="InterPro" id="IPR036513">
    <property type="entry name" value="STAS_dom_sf"/>
</dbReference>
<organism evidence="4 5">
    <name type="scientific">Leptospira kirschneri str. H1</name>
    <dbReference type="NCBI Taxonomy" id="1049966"/>
    <lineage>
        <taxon>Bacteria</taxon>
        <taxon>Pseudomonadati</taxon>
        <taxon>Spirochaetota</taxon>
        <taxon>Spirochaetia</taxon>
        <taxon>Leptospirales</taxon>
        <taxon>Leptospiraceae</taxon>
        <taxon>Leptospira</taxon>
    </lineage>
</organism>
<dbReference type="PANTHER" id="PTHR33495:SF2">
    <property type="entry name" value="ANTI-SIGMA FACTOR ANTAGONIST TM_1081-RELATED"/>
    <property type="match status" value="1"/>
</dbReference>
<dbReference type="Proteomes" id="UP000006253">
    <property type="component" value="Unassembled WGS sequence"/>
</dbReference>
<dbReference type="Gene3D" id="3.30.750.24">
    <property type="entry name" value="STAS domain"/>
    <property type="match status" value="1"/>
</dbReference>
<evidence type="ECO:0000256" key="2">
    <source>
        <dbReference type="RuleBase" id="RU003749"/>
    </source>
</evidence>